<organism evidence="2 3">
    <name type="scientific">Rotaria sordida</name>
    <dbReference type="NCBI Taxonomy" id="392033"/>
    <lineage>
        <taxon>Eukaryota</taxon>
        <taxon>Metazoa</taxon>
        <taxon>Spiralia</taxon>
        <taxon>Gnathifera</taxon>
        <taxon>Rotifera</taxon>
        <taxon>Eurotatoria</taxon>
        <taxon>Bdelloidea</taxon>
        <taxon>Philodinida</taxon>
        <taxon>Philodinidae</taxon>
        <taxon>Rotaria</taxon>
    </lineage>
</organism>
<sequence>GCGCLPMTTLIPTPTHWRGTPGANAPYYSGNMGGQQRSNGVMAPNSNMYPNQISGPRRS</sequence>
<accession>A0A815UGQ3</accession>
<evidence type="ECO:0000313" key="3">
    <source>
        <dbReference type="Proteomes" id="UP000663882"/>
    </source>
</evidence>
<evidence type="ECO:0000313" key="2">
    <source>
        <dbReference type="EMBL" id="CAF1515934.1"/>
    </source>
</evidence>
<feature type="region of interest" description="Disordered" evidence="1">
    <location>
        <begin position="27"/>
        <end position="59"/>
    </location>
</feature>
<evidence type="ECO:0000256" key="1">
    <source>
        <dbReference type="SAM" id="MobiDB-lite"/>
    </source>
</evidence>
<comment type="caution">
    <text evidence="2">The sequence shown here is derived from an EMBL/GenBank/DDBJ whole genome shotgun (WGS) entry which is preliminary data.</text>
</comment>
<protein>
    <submittedName>
        <fullName evidence="2">Uncharacterized protein</fullName>
    </submittedName>
</protein>
<dbReference type="AlphaFoldDB" id="A0A815UGQ3"/>
<dbReference type="Proteomes" id="UP000663882">
    <property type="component" value="Unassembled WGS sequence"/>
</dbReference>
<reference evidence="2" key="1">
    <citation type="submission" date="2021-02" db="EMBL/GenBank/DDBJ databases">
        <authorList>
            <person name="Nowell W R."/>
        </authorList>
    </citation>
    <scope>NUCLEOTIDE SEQUENCE</scope>
</reference>
<name>A0A815UGQ3_9BILA</name>
<gene>
    <name evidence="2" type="ORF">RFH988_LOCUS39187</name>
</gene>
<feature type="compositionally biased region" description="Polar residues" evidence="1">
    <location>
        <begin position="34"/>
        <end position="59"/>
    </location>
</feature>
<proteinExistence type="predicted"/>
<feature type="non-terminal residue" evidence="2">
    <location>
        <position position="1"/>
    </location>
</feature>
<dbReference type="EMBL" id="CAJNOO010014634">
    <property type="protein sequence ID" value="CAF1515934.1"/>
    <property type="molecule type" value="Genomic_DNA"/>
</dbReference>